<feature type="region of interest" description="Disordered" evidence="1">
    <location>
        <begin position="104"/>
        <end position="133"/>
    </location>
</feature>
<protein>
    <submittedName>
        <fullName evidence="2">Uncharacterized protein</fullName>
    </submittedName>
</protein>
<name>A0A9D4XF02_PEA</name>
<reference evidence="2 3" key="1">
    <citation type="journal article" date="2022" name="Nat. Genet.">
        <title>Improved pea reference genome and pan-genome highlight genomic features and evolutionary characteristics.</title>
        <authorList>
            <person name="Yang T."/>
            <person name="Liu R."/>
            <person name="Luo Y."/>
            <person name="Hu S."/>
            <person name="Wang D."/>
            <person name="Wang C."/>
            <person name="Pandey M.K."/>
            <person name="Ge S."/>
            <person name="Xu Q."/>
            <person name="Li N."/>
            <person name="Li G."/>
            <person name="Huang Y."/>
            <person name="Saxena R.K."/>
            <person name="Ji Y."/>
            <person name="Li M."/>
            <person name="Yan X."/>
            <person name="He Y."/>
            <person name="Liu Y."/>
            <person name="Wang X."/>
            <person name="Xiang C."/>
            <person name="Varshney R.K."/>
            <person name="Ding H."/>
            <person name="Gao S."/>
            <person name="Zong X."/>
        </authorList>
    </citation>
    <scope>NUCLEOTIDE SEQUENCE [LARGE SCALE GENOMIC DNA]</scope>
    <source>
        <strain evidence="2 3">cv. Zhongwan 6</strain>
    </source>
</reference>
<dbReference type="AlphaFoldDB" id="A0A9D4XF02"/>
<evidence type="ECO:0000313" key="2">
    <source>
        <dbReference type="EMBL" id="KAI5419148.1"/>
    </source>
</evidence>
<evidence type="ECO:0000313" key="3">
    <source>
        <dbReference type="Proteomes" id="UP001058974"/>
    </source>
</evidence>
<dbReference type="EMBL" id="JAMSHJ010000004">
    <property type="protein sequence ID" value="KAI5419148.1"/>
    <property type="molecule type" value="Genomic_DNA"/>
</dbReference>
<evidence type="ECO:0000256" key="1">
    <source>
        <dbReference type="SAM" id="MobiDB-lite"/>
    </source>
</evidence>
<dbReference type="Proteomes" id="UP001058974">
    <property type="component" value="Chromosome 4"/>
</dbReference>
<gene>
    <name evidence="2" type="ORF">KIW84_043365</name>
</gene>
<organism evidence="2 3">
    <name type="scientific">Pisum sativum</name>
    <name type="common">Garden pea</name>
    <name type="synonym">Lathyrus oleraceus</name>
    <dbReference type="NCBI Taxonomy" id="3888"/>
    <lineage>
        <taxon>Eukaryota</taxon>
        <taxon>Viridiplantae</taxon>
        <taxon>Streptophyta</taxon>
        <taxon>Embryophyta</taxon>
        <taxon>Tracheophyta</taxon>
        <taxon>Spermatophyta</taxon>
        <taxon>Magnoliopsida</taxon>
        <taxon>eudicotyledons</taxon>
        <taxon>Gunneridae</taxon>
        <taxon>Pentapetalae</taxon>
        <taxon>rosids</taxon>
        <taxon>fabids</taxon>
        <taxon>Fabales</taxon>
        <taxon>Fabaceae</taxon>
        <taxon>Papilionoideae</taxon>
        <taxon>50 kb inversion clade</taxon>
        <taxon>NPAAA clade</taxon>
        <taxon>Hologalegina</taxon>
        <taxon>IRL clade</taxon>
        <taxon>Fabeae</taxon>
        <taxon>Lathyrus</taxon>
    </lineage>
</organism>
<proteinExistence type="predicted"/>
<sequence>MANIGSSNMVLVEPHNDPVISSQNSNTTLAATPPPVPSLTLHSSFIHTICDSISPREHLDDILEGLPQEYESTTSLISEKFGCIFIEEVETLLLGHEARLDRFEKLAPSTNPPPDHNTKPTSSDSDDIVHEAC</sequence>
<dbReference type="Gramene" id="Psat04G0336500-T1">
    <property type="protein sequence ID" value="KAI5419148.1"/>
    <property type="gene ID" value="KIW84_043365"/>
</dbReference>
<keyword evidence="3" id="KW-1185">Reference proteome</keyword>
<comment type="caution">
    <text evidence="2">The sequence shown here is derived from an EMBL/GenBank/DDBJ whole genome shotgun (WGS) entry which is preliminary data.</text>
</comment>
<accession>A0A9D4XF02</accession>